<organism evidence="1 2">
    <name type="scientific">Liparis tanakae</name>
    <name type="common">Tanaka's snailfish</name>
    <dbReference type="NCBI Taxonomy" id="230148"/>
    <lineage>
        <taxon>Eukaryota</taxon>
        <taxon>Metazoa</taxon>
        <taxon>Chordata</taxon>
        <taxon>Craniata</taxon>
        <taxon>Vertebrata</taxon>
        <taxon>Euteleostomi</taxon>
        <taxon>Actinopterygii</taxon>
        <taxon>Neopterygii</taxon>
        <taxon>Teleostei</taxon>
        <taxon>Neoteleostei</taxon>
        <taxon>Acanthomorphata</taxon>
        <taxon>Eupercaria</taxon>
        <taxon>Perciformes</taxon>
        <taxon>Cottioidei</taxon>
        <taxon>Cottales</taxon>
        <taxon>Liparidae</taxon>
        <taxon>Liparis</taxon>
    </lineage>
</organism>
<evidence type="ECO:0000313" key="1">
    <source>
        <dbReference type="EMBL" id="TNN72975.1"/>
    </source>
</evidence>
<dbReference type="EMBL" id="SRLO01000130">
    <property type="protein sequence ID" value="TNN72975.1"/>
    <property type="molecule type" value="Genomic_DNA"/>
</dbReference>
<dbReference type="AlphaFoldDB" id="A0A4Z2I690"/>
<sequence>MHIEEGEAARQILKVCFLRLAVESVSSPVEPLSSSSGLFLEDSCGMRLLPFAPGCPPVGDGVSGSVELGLSERDDSDRLWISGRLGDCSVPYIFFMRMGLSWAGSGGPASWTRFPPLGRGGGGVVRAARQAVNEGGGLDEVGFGAVGREPVADLREGQGGLGVRAVQVPVGEGRNTS</sequence>
<name>A0A4Z2I690_9TELE</name>
<dbReference type="Proteomes" id="UP000314294">
    <property type="component" value="Unassembled WGS sequence"/>
</dbReference>
<reference evidence="1 2" key="1">
    <citation type="submission" date="2019-03" db="EMBL/GenBank/DDBJ databases">
        <title>First draft genome of Liparis tanakae, snailfish: a comprehensive survey of snailfish specific genes.</title>
        <authorList>
            <person name="Kim W."/>
            <person name="Song I."/>
            <person name="Jeong J.-H."/>
            <person name="Kim D."/>
            <person name="Kim S."/>
            <person name="Ryu S."/>
            <person name="Song J.Y."/>
            <person name="Lee S.K."/>
        </authorList>
    </citation>
    <scope>NUCLEOTIDE SEQUENCE [LARGE SCALE GENOMIC DNA]</scope>
    <source>
        <tissue evidence="1">Muscle</tissue>
    </source>
</reference>
<protein>
    <submittedName>
        <fullName evidence="1">Uncharacterized protein</fullName>
    </submittedName>
</protein>
<proteinExistence type="predicted"/>
<comment type="caution">
    <text evidence="1">The sequence shown here is derived from an EMBL/GenBank/DDBJ whole genome shotgun (WGS) entry which is preliminary data.</text>
</comment>
<gene>
    <name evidence="1" type="ORF">EYF80_016765</name>
</gene>
<accession>A0A4Z2I690</accession>
<evidence type="ECO:0000313" key="2">
    <source>
        <dbReference type="Proteomes" id="UP000314294"/>
    </source>
</evidence>
<keyword evidence="2" id="KW-1185">Reference proteome</keyword>